<dbReference type="Gene3D" id="3.40.50.450">
    <property type="match status" value="1"/>
</dbReference>
<dbReference type="RefSeq" id="WP_144334614.1">
    <property type="nucleotide sequence ID" value="NZ_VLPL01000012.1"/>
</dbReference>
<comment type="caution">
    <text evidence="1">The sequence shown here is derived from an EMBL/GenBank/DDBJ whole genome shotgun (WGS) entry which is preliminary data.</text>
</comment>
<dbReference type="Proteomes" id="UP000316008">
    <property type="component" value="Unassembled WGS sequence"/>
</dbReference>
<dbReference type="EMBL" id="VLPL01000012">
    <property type="protein sequence ID" value="TSJ39075.1"/>
    <property type="molecule type" value="Genomic_DNA"/>
</dbReference>
<protein>
    <submittedName>
        <fullName evidence="1">Uncharacterized protein</fullName>
    </submittedName>
</protein>
<dbReference type="OrthoDB" id="284716at2"/>
<dbReference type="AlphaFoldDB" id="A0A556MGX3"/>
<proteinExistence type="predicted"/>
<evidence type="ECO:0000313" key="1">
    <source>
        <dbReference type="EMBL" id="TSJ39075.1"/>
    </source>
</evidence>
<name>A0A556MGX3_9FLAO</name>
<sequence>MQDKCPLTGRDIDSKHLTNHIYYTLNIADQKVDIFICYNCRRKIDFNVPTHIIEGLIANKKWPERIEIISEDCNLPSKITDGETVVLQEFLRTADYPKSPKEKLDNLILFLFNLQNYDGESMCLNIRENDFVLKNYFKNPEECAFYIHSLAEQGLINLVKNATDGTIVTLNLTHSGLSRTIELTEEGEKSNKCFIAMSFNPSTKHTREAIRKALHNTGYEAVIIDEQIIDSERTINDEIIASLKKCKFCIADFSFHSNGVYFESGFALGQGKKVIYTCSKEEFENAHFDIKPLQHIVYETPEQLIKDLTYKIEAFIS</sequence>
<accession>A0A556MGX3</accession>
<gene>
    <name evidence="1" type="ORF">FO442_18045</name>
</gene>
<keyword evidence="2" id="KW-1185">Reference proteome</keyword>
<evidence type="ECO:0000313" key="2">
    <source>
        <dbReference type="Proteomes" id="UP000316008"/>
    </source>
</evidence>
<organism evidence="1 2">
    <name type="scientific">Fluviicola chungangensis</name>
    <dbReference type="NCBI Taxonomy" id="2597671"/>
    <lineage>
        <taxon>Bacteria</taxon>
        <taxon>Pseudomonadati</taxon>
        <taxon>Bacteroidota</taxon>
        <taxon>Flavobacteriia</taxon>
        <taxon>Flavobacteriales</taxon>
        <taxon>Crocinitomicaceae</taxon>
        <taxon>Fluviicola</taxon>
    </lineage>
</organism>
<reference evidence="1 2" key="1">
    <citation type="submission" date="2019-07" db="EMBL/GenBank/DDBJ databases">
        <authorList>
            <person name="Huq M.A."/>
        </authorList>
    </citation>
    <scope>NUCLEOTIDE SEQUENCE [LARGE SCALE GENOMIC DNA]</scope>
    <source>
        <strain evidence="1 2">MAH-3</strain>
    </source>
</reference>